<evidence type="ECO:0000313" key="1">
    <source>
        <dbReference type="EMBL" id="QFT27718.1"/>
    </source>
</evidence>
<dbReference type="EMBL" id="CP045351">
    <property type="protein sequence ID" value="QFT27718.1"/>
    <property type="molecule type" value="Genomic_DNA"/>
</dbReference>
<organism evidence="1 2">
    <name type="scientific">Vibrio aquimaris</name>
    <dbReference type="NCBI Taxonomy" id="2587862"/>
    <lineage>
        <taxon>Bacteria</taxon>
        <taxon>Pseudomonadati</taxon>
        <taxon>Pseudomonadota</taxon>
        <taxon>Gammaproteobacteria</taxon>
        <taxon>Vibrionales</taxon>
        <taxon>Vibrionaceae</taxon>
        <taxon>Vibrio</taxon>
    </lineage>
</organism>
<dbReference type="Proteomes" id="UP000326936">
    <property type="component" value="Plasmid pTHAF100_a"/>
</dbReference>
<dbReference type="KEGG" id="vaq:FIV01_15125"/>
<dbReference type="RefSeq" id="WP_152431807.1">
    <property type="nucleotide sequence ID" value="NZ_CBCSDK010000012.1"/>
</dbReference>
<accession>A0A5P9CN36</accession>
<gene>
    <name evidence="1" type="ORF">FIV01_15125</name>
</gene>
<sequence length="241" mass="28065">MLYKSQLLDQVLNIRANIHSSHIEACVDSLYEGSVPPLSSSRQEALFNQYLLEYLELDLSTVDFELTESGQQTENLTTQHLALLPSDIICKTLTLWSGYIYHKNINNYINKKDIEVIKEHFLEHYGWLTLQSSLNDDVSKMPFEDKPSTLPVLKTFLPLNTFLFDHLPQISQVGINIMTTEWPYIYKKLITLKLPKRDIKSEVNEKVDIVPLNKKDVESTFFVCLERISKEWHEKFLRKSA</sequence>
<keyword evidence="2" id="KW-1185">Reference proteome</keyword>
<proteinExistence type="predicted"/>
<keyword evidence="1" id="KW-0614">Plasmid</keyword>
<geneLocation type="plasmid" evidence="2">
    <name>pthaf100_a</name>
</geneLocation>
<evidence type="ECO:0000313" key="2">
    <source>
        <dbReference type="Proteomes" id="UP000326936"/>
    </source>
</evidence>
<name>A0A5P9CN36_9VIBR</name>
<dbReference type="AlphaFoldDB" id="A0A5P9CN36"/>
<protein>
    <submittedName>
        <fullName evidence="1">Uncharacterized protein</fullName>
    </submittedName>
</protein>
<reference evidence="1 2" key="1">
    <citation type="submission" date="2019-10" db="EMBL/GenBank/DDBJ databases">
        <title>Complete genome sequence of Vibrio sp. strain THAF100, isolated from non-filtered water from the water column of tank 6 of a marine aquarium containing stony-coral fragments. Water maintained at 26 degree C.</title>
        <authorList>
            <person name="Ruckert C."/>
            <person name="Franco A."/>
            <person name="Kalinowski J."/>
            <person name="Glaeser S."/>
        </authorList>
    </citation>
    <scope>NUCLEOTIDE SEQUENCE [LARGE SCALE GENOMIC DNA]</scope>
    <source>
        <strain evidence="1 2">THAF100</strain>
        <plasmid evidence="2">pthaf100_a</plasmid>
    </source>
</reference>